<evidence type="ECO:0000256" key="2">
    <source>
        <dbReference type="ARBA" id="ARBA00008467"/>
    </source>
</evidence>
<dbReference type="PROSITE" id="PS52004">
    <property type="entry name" value="KS3_2"/>
    <property type="match status" value="1"/>
</dbReference>
<keyword evidence="3 4" id="KW-0808">Transferase</keyword>
<dbReference type="SMART" id="SM00825">
    <property type="entry name" value="PKS_KS"/>
    <property type="match status" value="1"/>
</dbReference>
<evidence type="ECO:0000256" key="1">
    <source>
        <dbReference type="ARBA" id="ARBA00005194"/>
    </source>
</evidence>
<dbReference type="PANTHER" id="PTHR11712:SF336">
    <property type="entry name" value="3-OXOACYL-[ACYL-CARRIER-PROTEIN] SYNTHASE, MITOCHONDRIAL"/>
    <property type="match status" value="1"/>
</dbReference>
<dbReference type="InterPro" id="IPR000794">
    <property type="entry name" value="Beta-ketoacyl_synthase"/>
</dbReference>
<dbReference type="EMBL" id="CP104694">
    <property type="protein sequence ID" value="UXI69104.1"/>
    <property type="molecule type" value="Genomic_DNA"/>
</dbReference>
<accession>A0ABY6BGW5</accession>
<comment type="pathway">
    <text evidence="1">Lipid metabolism; fatty acid biosynthesis.</text>
</comment>
<dbReference type="CDD" id="cd00834">
    <property type="entry name" value="KAS_I_II"/>
    <property type="match status" value="1"/>
</dbReference>
<evidence type="ECO:0000256" key="4">
    <source>
        <dbReference type="RuleBase" id="RU003694"/>
    </source>
</evidence>
<evidence type="ECO:0000313" key="6">
    <source>
        <dbReference type="EMBL" id="UXI69104.1"/>
    </source>
</evidence>
<evidence type="ECO:0000256" key="3">
    <source>
        <dbReference type="ARBA" id="ARBA00022679"/>
    </source>
</evidence>
<comment type="similarity">
    <text evidence="2 4">Belongs to the thiolase-like superfamily. Beta-ketoacyl-ACP synthases family.</text>
</comment>
<dbReference type="InterPro" id="IPR016039">
    <property type="entry name" value="Thiolase-like"/>
</dbReference>
<dbReference type="InterPro" id="IPR020841">
    <property type="entry name" value="PKS_Beta-ketoAc_synthase_dom"/>
</dbReference>
<dbReference type="Gene3D" id="3.40.47.10">
    <property type="match status" value="1"/>
</dbReference>
<dbReference type="RefSeq" id="WP_261696062.1">
    <property type="nucleotide sequence ID" value="NZ_CP104694.1"/>
</dbReference>
<dbReference type="InterPro" id="IPR014030">
    <property type="entry name" value="Ketoacyl_synth_N"/>
</dbReference>
<sequence length="435" mass="45735">MNARRVVVTGLGAVTGLGLGWRPLWNGLCEGRSAIAPWSLEGVADFPVKYAAPVDWDAFSAAHRHADWWDQPMERRSRFGMAAVDEAIADAGDSLLASPAMRVGVAIGSGVPERDPADMLLAMQADGPSWAELYRRVDALNPHSGLVNSNDHLAARAARTLRAAGPVIHFSTACAGAAHAIGHGFRMIRRGEVDVMLVGGADSVLNLSTMVGLHLLGAPSVADQFGTALSRPFDRDRSGFVAAEGAAMLVLESEESARARGARIYAEIAGFGSALDAYRITAPHPNGDGAAMAMQRALRDAQLSPHTIDHINAHGTSTPLNDPAETLAIKRVFAEHEHYRSIAVSSNKSMIGHLIAAAGAPECVATVLAVADGKVPPTLNLSQPDASCDLDYVPGTRARQRTVRAALSNSFGFGGLNAVIAVRAHPDAGELRHAS</sequence>
<organism evidence="6 7">
    <name type="scientific">Tahibacter amnicola</name>
    <dbReference type="NCBI Taxonomy" id="2976241"/>
    <lineage>
        <taxon>Bacteria</taxon>
        <taxon>Pseudomonadati</taxon>
        <taxon>Pseudomonadota</taxon>
        <taxon>Gammaproteobacteria</taxon>
        <taxon>Lysobacterales</taxon>
        <taxon>Rhodanobacteraceae</taxon>
        <taxon>Tahibacter</taxon>
    </lineage>
</organism>
<keyword evidence="7" id="KW-1185">Reference proteome</keyword>
<dbReference type="Proteomes" id="UP001064632">
    <property type="component" value="Chromosome"/>
</dbReference>
<dbReference type="NCBIfam" id="NF005589">
    <property type="entry name" value="PRK07314.1"/>
    <property type="match status" value="1"/>
</dbReference>
<evidence type="ECO:0000313" key="7">
    <source>
        <dbReference type="Proteomes" id="UP001064632"/>
    </source>
</evidence>
<reference evidence="6" key="1">
    <citation type="submission" date="2022-09" db="EMBL/GenBank/DDBJ databases">
        <title>Tahibacter sp. nov., isolated from a fresh water.</title>
        <authorList>
            <person name="Baek J.H."/>
            <person name="Lee J.K."/>
            <person name="Kim J.M."/>
            <person name="Jeon C.O."/>
        </authorList>
    </citation>
    <scope>NUCLEOTIDE SEQUENCE</scope>
    <source>
        <strain evidence="6">W38</strain>
    </source>
</reference>
<dbReference type="PANTHER" id="PTHR11712">
    <property type="entry name" value="POLYKETIDE SYNTHASE-RELATED"/>
    <property type="match status" value="1"/>
</dbReference>
<dbReference type="Pfam" id="PF02801">
    <property type="entry name" value="Ketoacyl-synt_C"/>
    <property type="match status" value="1"/>
</dbReference>
<feature type="domain" description="Ketosynthase family 3 (KS3)" evidence="5">
    <location>
        <begin position="3"/>
        <end position="424"/>
    </location>
</feature>
<evidence type="ECO:0000259" key="5">
    <source>
        <dbReference type="PROSITE" id="PS52004"/>
    </source>
</evidence>
<dbReference type="Pfam" id="PF00109">
    <property type="entry name" value="ketoacyl-synt"/>
    <property type="match status" value="1"/>
</dbReference>
<protein>
    <submittedName>
        <fullName evidence="6">Beta-ketoacyl-[acyl-carrier-protein] synthase family protein</fullName>
    </submittedName>
</protein>
<dbReference type="InterPro" id="IPR014031">
    <property type="entry name" value="Ketoacyl_synth_C"/>
</dbReference>
<dbReference type="SUPFAM" id="SSF53901">
    <property type="entry name" value="Thiolase-like"/>
    <property type="match status" value="2"/>
</dbReference>
<gene>
    <name evidence="6" type="ORF">N4264_05490</name>
</gene>
<name>A0ABY6BGW5_9GAMM</name>
<proteinExistence type="inferred from homology"/>